<feature type="domain" description="Bacteriophage phiJL001 Gp84 C-terminal" evidence="1">
    <location>
        <begin position="189"/>
        <end position="263"/>
    </location>
</feature>
<evidence type="ECO:0000313" key="2">
    <source>
        <dbReference type="EMBL" id="GGA11134.1"/>
    </source>
</evidence>
<reference evidence="3" key="1">
    <citation type="journal article" date="2019" name="Int. J. Syst. Evol. Microbiol.">
        <title>The Global Catalogue of Microorganisms (GCM) 10K type strain sequencing project: providing services to taxonomists for standard genome sequencing and annotation.</title>
        <authorList>
            <consortium name="The Broad Institute Genomics Platform"/>
            <consortium name="The Broad Institute Genome Sequencing Center for Infectious Disease"/>
            <person name="Wu L."/>
            <person name="Ma J."/>
        </authorList>
    </citation>
    <scope>NUCLEOTIDE SEQUENCE [LARGE SCALE GENOMIC DNA]</scope>
    <source>
        <strain evidence="3">CGMCC 1.15297</strain>
    </source>
</reference>
<proteinExistence type="predicted"/>
<dbReference type="Pfam" id="PF09931">
    <property type="entry name" value="Phage_phiJL001_Gp84_N"/>
    <property type="match status" value="1"/>
</dbReference>
<protein>
    <recommendedName>
        <fullName evidence="1">Bacteriophage phiJL001 Gp84 C-terminal domain-containing protein</fullName>
    </recommendedName>
</protein>
<accession>A0ABQ1FGZ1</accession>
<comment type="caution">
    <text evidence="2">The sequence shown here is derived from an EMBL/GenBank/DDBJ whole genome shotgun (WGS) entry which is preliminary data.</text>
</comment>
<dbReference type="NCBIfam" id="TIGR02218">
    <property type="entry name" value="phg_TIGR02218"/>
    <property type="match status" value="1"/>
</dbReference>
<organism evidence="2 3">
    <name type="scientific">Blastomonas marina</name>
    <dbReference type="NCBI Taxonomy" id="1867408"/>
    <lineage>
        <taxon>Bacteria</taxon>
        <taxon>Pseudomonadati</taxon>
        <taxon>Pseudomonadota</taxon>
        <taxon>Alphaproteobacteria</taxon>
        <taxon>Sphingomonadales</taxon>
        <taxon>Sphingomonadaceae</taxon>
        <taxon>Blastomonas</taxon>
    </lineage>
</organism>
<evidence type="ECO:0000313" key="3">
    <source>
        <dbReference type="Proteomes" id="UP000603317"/>
    </source>
</evidence>
<dbReference type="EMBL" id="BMID01000001">
    <property type="protein sequence ID" value="GGA11134.1"/>
    <property type="molecule type" value="Genomic_DNA"/>
</dbReference>
<dbReference type="InterPro" id="IPR018964">
    <property type="entry name" value="Phage_phiJL001_Gp84_C"/>
</dbReference>
<dbReference type="InterPro" id="IPR011928">
    <property type="entry name" value="Phage_phiJL001_Gp84"/>
</dbReference>
<dbReference type="Pfam" id="PF09356">
    <property type="entry name" value="Phage_BR0599"/>
    <property type="match status" value="1"/>
</dbReference>
<evidence type="ECO:0000259" key="1">
    <source>
        <dbReference type="Pfam" id="PF09356"/>
    </source>
</evidence>
<sequence>MSRLWFAQPLETVATYWRIARRDGVTLGFTTHDRDLAFDGLVHRAAPGMTPAAIRLNPGFAADSAEIEGILSHDAIAAEDLSAGRYDNARIAIGLVDWESLERHRLHTGTIGTVSAEGGRFAAELRSRKAELSRDPVPRTGPSCRAEFCGAECGLGSAHYTHRAVLNAVDREANSVTVAGGPAPSMLVGGWLRWRDGSAAGLRSEIVAIDGDAVVLGDLLPSDLANGARVMLREGCDRLLQTCATRFANAVNFRGEPYLPGNDLIARGPRAA</sequence>
<keyword evidence="3" id="KW-1185">Reference proteome</keyword>
<name>A0ABQ1FGZ1_9SPHN</name>
<gene>
    <name evidence="2" type="ORF">GCM10010923_22190</name>
</gene>
<dbReference type="Proteomes" id="UP000603317">
    <property type="component" value="Unassembled WGS sequence"/>
</dbReference>
<dbReference type="RefSeq" id="WP_188642747.1">
    <property type="nucleotide sequence ID" value="NZ_BMID01000001.1"/>
</dbReference>